<dbReference type="OrthoDB" id="6427445at2759"/>
<dbReference type="EMBL" id="BGPR01122034">
    <property type="protein sequence ID" value="GBN23079.1"/>
    <property type="molecule type" value="Genomic_DNA"/>
</dbReference>
<keyword evidence="1" id="KW-0479">Metal-binding</keyword>
<evidence type="ECO:0000313" key="4">
    <source>
        <dbReference type="Proteomes" id="UP000499080"/>
    </source>
</evidence>
<dbReference type="InterPro" id="IPR001878">
    <property type="entry name" value="Znf_CCHC"/>
</dbReference>
<keyword evidence="1" id="KW-0863">Zinc-finger</keyword>
<gene>
    <name evidence="3" type="ORF">AVEN_43471_1</name>
</gene>
<name>A0A4Y2M8S0_ARAVE</name>
<keyword evidence="4" id="KW-1185">Reference proteome</keyword>
<reference evidence="3 4" key="1">
    <citation type="journal article" date="2019" name="Sci. Rep.">
        <title>Orb-weaving spider Araneus ventricosus genome elucidates the spidroin gene catalogue.</title>
        <authorList>
            <person name="Kono N."/>
            <person name="Nakamura H."/>
            <person name="Ohtoshi R."/>
            <person name="Moran D.A.P."/>
            <person name="Shinohara A."/>
            <person name="Yoshida Y."/>
            <person name="Fujiwara M."/>
            <person name="Mori M."/>
            <person name="Tomita M."/>
            <person name="Arakawa K."/>
        </authorList>
    </citation>
    <scope>NUCLEOTIDE SEQUENCE [LARGE SCALE GENOMIC DNA]</scope>
</reference>
<dbReference type="SMART" id="SM00343">
    <property type="entry name" value="ZnF_C2HC"/>
    <property type="match status" value="1"/>
</dbReference>
<dbReference type="Pfam" id="PF00098">
    <property type="entry name" value="zf-CCHC"/>
    <property type="match status" value="1"/>
</dbReference>
<organism evidence="3 4">
    <name type="scientific">Araneus ventricosus</name>
    <name type="common">Orbweaver spider</name>
    <name type="synonym">Epeira ventricosa</name>
    <dbReference type="NCBI Taxonomy" id="182803"/>
    <lineage>
        <taxon>Eukaryota</taxon>
        <taxon>Metazoa</taxon>
        <taxon>Ecdysozoa</taxon>
        <taxon>Arthropoda</taxon>
        <taxon>Chelicerata</taxon>
        <taxon>Arachnida</taxon>
        <taxon>Araneae</taxon>
        <taxon>Araneomorphae</taxon>
        <taxon>Entelegynae</taxon>
        <taxon>Araneoidea</taxon>
        <taxon>Araneidae</taxon>
        <taxon>Araneus</taxon>
    </lineage>
</organism>
<keyword evidence="1" id="KW-0862">Zinc</keyword>
<dbReference type="AlphaFoldDB" id="A0A4Y2M8S0"/>
<comment type="caution">
    <text evidence="3">The sequence shown here is derived from an EMBL/GenBank/DDBJ whole genome shotgun (WGS) entry which is preliminary data.</text>
</comment>
<dbReference type="Proteomes" id="UP000499080">
    <property type="component" value="Unassembled WGS sequence"/>
</dbReference>
<evidence type="ECO:0000259" key="2">
    <source>
        <dbReference type="PROSITE" id="PS50158"/>
    </source>
</evidence>
<sequence length="214" mass="24713">MKVYGIRWKGRPLLMTIKRSILVSKKIIRHTLEVRQKKLTKVFEQKKEYRCYHCSSTGHVRSNCPQLKHSESTAFVNWIISAPDNDLISPYTVIGEENGFKIPILRDTGTTVDIVSRSRMRPEMLTGERIWVQPTFDEKPICLSLAEVELKGKFGQLKTKAAVVCREADERKYLLGNRTAALLGEDRERLLFPKAYVLQTRAYKRLAEQKKEAC</sequence>
<accession>A0A4Y2M8S0</accession>
<feature type="domain" description="CCHC-type" evidence="2">
    <location>
        <begin position="50"/>
        <end position="66"/>
    </location>
</feature>
<dbReference type="GO" id="GO:0003676">
    <property type="term" value="F:nucleic acid binding"/>
    <property type="evidence" value="ECO:0007669"/>
    <property type="project" value="InterPro"/>
</dbReference>
<evidence type="ECO:0000313" key="3">
    <source>
        <dbReference type="EMBL" id="GBN23079.1"/>
    </source>
</evidence>
<evidence type="ECO:0000256" key="1">
    <source>
        <dbReference type="PROSITE-ProRule" id="PRU00047"/>
    </source>
</evidence>
<dbReference type="InterPro" id="IPR036875">
    <property type="entry name" value="Znf_CCHC_sf"/>
</dbReference>
<dbReference type="GO" id="GO:0008270">
    <property type="term" value="F:zinc ion binding"/>
    <property type="evidence" value="ECO:0007669"/>
    <property type="project" value="UniProtKB-KW"/>
</dbReference>
<dbReference type="PROSITE" id="PS50158">
    <property type="entry name" value="ZF_CCHC"/>
    <property type="match status" value="1"/>
</dbReference>
<dbReference type="Gene3D" id="4.10.60.10">
    <property type="entry name" value="Zinc finger, CCHC-type"/>
    <property type="match status" value="1"/>
</dbReference>
<protein>
    <recommendedName>
        <fullName evidence="2">CCHC-type domain-containing protein</fullName>
    </recommendedName>
</protein>
<proteinExistence type="predicted"/>
<dbReference type="SUPFAM" id="SSF57756">
    <property type="entry name" value="Retrovirus zinc finger-like domains"/>
    <property type="match status" value="1"/>
</dbReference>